<organism evidence="1 2">
    <name type="scientific">Pristionchus fissidentatus</name>
    <dbReference type="NCBI Taxonomy" id="1538716"/>
    <lineage>
        <taxon>Eukaryota</taxon>
        <taxon>Metazoa</taxon>
        <taxon>Ecdysozoa</taxon>
        <taxon>Nematoda</taxon>
        <taxon>Chromadorea</taxon>
        <taxon>Rhabditida</taxon>
        <taxon>Rhabditina</taxon>
        <taxon>Diplogasteromorpha</taxon>
        <taxon>Diplogasteroidea</taxon>
        <taxon>Neodiplogasteridae</taxon>
        <taxon>Pristionchus</taxon>
    </lineage>
</organism>
<name>A0AAV5VD54_9BILA</name>
<keyword evidence="2" id="KW-1185">Reference proteome</keyword>
<dbReference type="EMBL" id="BTSY01000002">
    <property type="protein sequence ID" value="GMT16108.1"/>
    <property type="molecule type" value="Genomic_DNA"/>
</dbReference>
<sequence length="87" mass="10062">MYTKDRQSIASEMQRRMTTWSLRLQPDRIRPRAMDYIITTLFVLLPIELEPSVRCSLIRTVLPIVQCAHLINSLTLDSEFVNAAVDV</sequence>
<dbReference type="Proteomes" id="UP001432322">
    <property type="component" value="Unassembled WGS sequence"/>
</dbReference>
<evidence type="ECO:0000313" key="2">
    <source>
        <dbReference type="Proteomes" id="UP001432322"/>
    </source>
</evidence>
<reference evidence="1" key="1">
    <citation type="submission" date="2023-10" db="EMBL/GenBank/DDBJ databases">
        <title>Genome assembly of Pristionchus species.</title>
        <authorList>
            <person name="Yoshida K."/>
            <person name="Sommer R.J."/>
        </authorList>
    </citation>
    <scope>NUCLEOTIDE SEQUENCE</scope>
    <source>
        <strain evidence="1">RS5133</strain>
    </source>
</reference>
<comment type="caution">
    <text evidence="1">The sequence shown here is derived from an EMBL/GenBank/DDBJ whole genome shotgun (WGS) entry which is preliminary data.</text>
</comment>
<feature type="non-terminal residue" evidence="1">
    <location>
        <position position="87"/>
    </location>
</feature>
<evidence type="ECO:0000313" key="1">
    <source>
        <dbReference type="EMBL" id="GMT16108.1"/>
    </source>
</evidence>
<gene>
    <name evidence="1" type="ORF">PFISCL1PPCAC_7405</name>
</gene>
<accession>A0AAV5VD54</accession>
<dbReference type="AlphaFoldDB" id="A0AAV5VD54"/>
<proteinExistence type="predicted"/>
<protein>
    <submittedName>
        <fullName evidence="1">Uncharacterized protein</fullName>
    </submittedName>
</protein>